<comment type="cofactor">
    <cofactor evidence="2">
        <name>Mg(2+)</name>
        <dbReference type="ChEBI" id="CHEBI:18420"/>
    </cofactor>
    <text evidence="2">Binds 2 magnesium ions per subunit.</text>
</comment>
<keyword evidence="2" id="KW-0460">Magnesium</keyword>
<protein>
    <recommendedName>
        <fullName evidence="2">Isoprenyl transferase</fullName>
        <ecNumber evidence="2">2.5.1.-</ecNumber>
    </recommendedName>
</protein>
<evidence type="ECO:0000256" key="2">
    <source>
        <dbReference type="HAMAP-Rule" id="MF_01139"/>
    </source>
</evidence>
<dbReference type="InterPro" id="IPR001441">
    <property type="entry name" value="UPP_synth-like"/>
</dbReference>
<dbReference type="Pfam" id="PF01255">
    <property type="entry name" value="Prenyltransf"/>
    <property type="match status" value="1"/>
</dbReference>
<dbReference type="GO" id="GO:0000287">
    <property type="term" value="F:magnesium ion binding"/>
    <property type="evidence" value="ECO:0007669"/>
    <property type="project" value="UniProtKB-UniRule"/>
</dbReference>
<accession>A0A2H5XB59</accession>
<dbReference type="Proteomes" id="UP000236173">
    <property type="component" value="Unassembled WGS sequence"/>
</dbReference>
<organism evidence="3 4">
    <name type="scientific">Candidatus Fervidibacter japonicus</name>
    <dbReference type="NCBI Taxonomy" id="2035412"/>
    <lineage>
        <taxon>Bacteria</taxon>
        <taxon>Candidatus Fervidibacterota</taxon>
        <taxon>Candidatus Fervidibacter</taxon>
    </lineage>
</organism>
<dbReference type="EC" id="2.5.1.-" evidence="2"/>
<feature type="binding site" evidence="2">
    <location>
        <position position="82"/>
    </location>
    <ligand>
        <name>substrate</name>
    </ligand>
</feature>
<evidence type="ECO:0000313" key="3">
    <source>
        <dbReference type="EMBL" id="GBC98422.1"/>
    </source>
</evidence>
<proteinExistence type="inferred from homology"/>
<dbReference type="PROSITE" id="PS01066">
    <property type="entry name" value="UPP_SYNTHASE"/>
    <property type="match status" value="1"/>
</dbReference>
<feature type="binding site" evidence="2">
    <location>
        <position position="84"/>
    </location>
    <ligand>
        <name>substrate</name>
    </ligand>
</feature>
<dbReference type="PANTHER" id="PTHR10291">
    <property type="entry name" value="DEHYDRODOLICHYL DIPHOSPHATE SYNTHASE FAMILY MEMBER"/>
    <property type="match status" value="1"/>
</dbReference>
<feature type="binding site" evidence="2">
    <location>
        <begin position="207"/>
        <end position="209"/>
    </location>
    <ligand>
        <name>substrate</name>
    </ligand>
</feature>
<gene>
    <name evidence="3" type="primary">uppS</name>
    <name evidence="3" type="ORF">HRbin17_00934</name>
</gene>
<feature type="binding site" evidence="2">
    <location>
        <begin position="78"/>
        <end position="80"/>
    </location>
    <ligand>
        <name>substrate</name>
    </ligand>
</feature>
<dbReference type="AlphaFoldDB" id="A0A2H5XB59"/>
<dbReference type="InterPro" id="IPR018520">
    <property type="entry name" value="UPP_synth-like_CS"/>
</dbReference>
<comment type="similarity">
    <text evidence="2">Belongs to the UPP synthase family.</text>
</comment>
<dbReference type="NCBIfam" id="TIGR00055">
    <property type="entry name" value="uppS"/>
    <property type="match status" value="1"/>
</dbReference>
<keyword evidence="2" id="KW-0479">Metal-binding</keyword>
<sequence>MTDPTQWAELSEDALRALLDMERLPRHVAIIMDGNRRWARQRGLPVLHGHRAGARATRQVVEACVQLGIPFLTLYAFSTENWRRPSLEVRALLRLIDATLQRERAELHANGVRIRHIGVTDGLPANLVKTLRDSEALTRDNTALTLNVAINYGGRNELVRAVRALAHAVADGVLSPDAIDEAAIANCLDTAGQPDPDLLIRTGGEQRVSNFLLWQIAYTEFYVTPTLWPDFNRREFFIALLHYQHRERRFGGVSHVASR</sequence>
<feature type="binding site" evidence="2">
    <location>
        <position position="50"/>
    </location>
    <ligand>
        <name>substrate</name>
    </ligand>
</feature>
<name>A0A2H5XB59_9BACT</name>
<dbReference type="NCBIfam" id="NF011405">
    <property type="entry name" value="PRK14830.1"/>
    <property type="match status" value="1"/>
</dbReference>
<feature type="binding site" evidence="2">
    <location>
        <begin position="34"/>
        <end position="37"/>
    </location>
    <ligand>
        <name>substrate</name>
    </ligand>
</feature>
<feature type="binding site" evidence="2">
    <location>
        <position position="201"/>
    </location>
    <ligand>
        <name>substrate</name>
    </ligand>
</feature>
<comment type="caution">
    <text evidence="3">The sequence shown here is derived from an EMBL/GenBank/DDBJ whole genome shotgun (WGS) entry which is preliminary data.</text>
</comment>
<keyword evidence="1 2" id="KW-0808">Transferase</keyword>
<evidence type="ECO:0000256" key="1">
    <source>
        <dbReference type="ARBA" id="ARBA00022679"/>
    </source>
</evidence>
<dbReference type="CDD" id="cd00475">
    <property type="entry name" value="Cis_IPPS"/>
    <property type="match status" value="1"/>
</dbReference>
<dbReference type="InterPro" id="IPR036424">
    <property type="entry name" value="UPP_synth-like_sf"/>
</dbReference>
<feature type="active site" description="Proton acceptor" evidence="2">
    <location>
        <position position="81"/>
    </location>
</feature>
<evidence type="ECO:0000313" key="4">
    <source>
        <dbReference type="Proteomes" id="UP000236173"/>
    </source>
</evidence>
<comment type="subunit">
    <text evidence="2">Homodimer.</text>
</comment>
<dbReference type="EMBL" id="BEHT01000010">
    <property type="protein sequence ID" value="GBC98422.1"/>
    <property type="molecule type" value="Genomic_DNA"/>
</dbReference>
<feature type="binding site" evidence="2">
    <location>
        <position position="220"/>
    </location>
    <ligand>
        <name>Mg(2+)</name>
        <dbReference type="ChEBI" id="CHEBI:18420"/>
    </ligand>
</feature>
<dbReference type="PANTHER" id="PTHR10291:SF0">
    <property type="entry name" value="DEHYDRODOLICHYL DIPHOSPHATE SYNTHASE 2"/>
    <property type="match status" value="1"/>
</dbReference>
<feature type="binding site" evidence="2">
    <location>
        <position position="38"/>
    </location>
    <ligand>
        <name>substrate</name>
    </ligand>
</feature>
<dbReference type="Gene3D" id="3.40.1180.10">
    <property type="entry name" value="Decaprenyl diphosphate synthase-like"/>
    <property type="match status" value="1"/>
</dbReference>
<dbReference type="HAMAP" id="MF_01139">
    <property type="entry name" value="ISPT"/>
    <property type="match status" value="1"/>
</dbReference>
<dbReference type="SUPFAM" id="SSF64005">
    <property type="entry name" value="Undecaprenyl diphosphate synthase"/>
    <property type="match status" value="1"/>
</dbReference>
<dbReference type="GO" id="GO:0045547">
    <property type="term" value="F:ditrans,polycis-polyprenyl diphosphate synthase [(2E,6E)-farnesyl diphosphate specific] activity"/>
    <property type="evidence" value="ECO:0007669"/>
    <property type="project" value="TreeGrafter"/>
</dbReference>
<dbReference type="GO" id="GO:0016094">
    <property type="term" value="P:polyprenol biosynthetic process"/>
    <property type="evidence" value="ECO:0007669"/>
    <property type="project" value="TreeGrafter"/>
</dbReference>
<feature type="binding site" evidence="2">
    <location>
        <position position="33"/>
    </location>
    <ligand>
        <name>Mg(2+)</name>
        <dbReference type="ChEBI" id="CHEBI:18420"/>
    </ligand>
</feature>
<reference evidence="4" key="1">
    <citation type="submission" date="2017-09" db="EMBL/GenBank/DDBJ databases">
        <title>Metaegenomics of thermophilic ammonia-oxidizing enrichment culture.</title>
        <authorList>
            <person name="Kato S."/>
            <person name="Suzuki K."/>
        </authorList>
    </citation>
    <scope>NUCLEOTIDE SEQUENCE [LARGE SCALE GENOMIC DNA]</scope>
</reference>
<dbReference type="FunFam" id="3.40.1180.10:FF:000001">
    <property type="entry name" value="(2E,6E)-farnesyl-diphosphate-specific ditrans,polycis-undecaprenyl-diphosphate synthase"/>
    <property type="match status" value="1"/>
</dbReference>
<feature type="active site" evidence="2">
    <location>
        <position position="33"/>
    </location>
</feature>
<comment type="caution">
    <text evidence="2">Lacks conserved residue(s) required for the propagation of feature annotation.</text>
</comment>
<comment type="function">
    <text evidence="2">Catalyzes the condensation of isopentenyl diphosphate (IPP) with allylic pyrophosphates generating different type of terpenoids.</text>
</comment>